<evidence type="ECO:0000256" key="1">
    <source>
        <dbReference type="SAM" id="SignalP"/>
    </source>
</evidence>
<evidence type="ECO:0000259" key="2">
    <source>
        <dbReference type="Pfam" id="PF12708"/>
    </source>
</evidence>
<reference evidence="3" key="1">
    <citation type="submission" date="2021-03" db="EMBL/GenBank/DDBJ databases">
        <title>Whole genome shotgun sequence of Actinoplanes consettensis NBRC 14913.</title>
        <authorList>
            <person name="Komaki H."/>
            <person name="Tamura T."/>
        </authorList>
    </citation>
    <scope>NUCLEOTIDE SEQUENCE</scope>
    <source>
        <strain evidence="3">NBRC 14913</strain>
    </source>
</reference>
<dbReference type="InterPro" id="IPR011050">
    <property type="entry name" value="Pectin_lyase_fold/virulence"/>
</dbReference>
<dbReference type="Pfam" id="PF12708">
    <property type="entry name" value="Pect-lyase_RHGA_epim"/>
    <property type="match status" value="1"/>
</dbReference>
<accession>A0A919S929</accession>
<feature type="domain" description="Rhamnogalacturonase A/B/Epimerase-like pectate lyase" evidence="2">
    <location>
        <begin position="68"/>
        <end position="210"/>
    </location>
</feature>
<protein>
    <recommendedName>
        <fullName evidence="2">Rhamnogalacturonase A/B/Epimerase-like pectate lyase domain-containing protein</fullName>
    </recommendedName>
</protein>
<proteinExistence type="predicted"/>
<dbReference type="SMART" id="SM00710">
    <property type="entry name" value="PbH1"/>
    <property type="match status" value="7"/>
</dbReference>
<dbReference type="SUPFAM" id="SSF51126">
    <property type="entry name" value="Pectin lyase-like"/>
    <property type="match status" value="1"/>
</dbReference>
<evidence type="ECO:0000313" key="4">
    <source>
        <dbReference type="Proteomes" id="UP000680865"/>
    </source>
</evidence>
<dbReference type="InterPro" id="IPR012334">
    <property type="entry name" value="Pectin_lyas_fold"/>
</dbReference>
<comment type="caution">
    <text evidence="3">The sequence shown here is derived from an EMBL/GenBank/DDBJ whole genome shotgun (WGS) entry which is preliminary data.</text>
</comment>
<dbReference type="AlphaFoldDB" id="A0A919S929"/>
<gene>
    <name evidence="3" type="ORF">Aco04nite_05020</name>
</gene>
<name>A0A919S929_9ACTN</name>
<dbReference type="InterPro" id="IPR006626">
    <property type="entry name" value="PbH1"/>
</dbReference>
<keyword evidence="1" id="KW-0732">Signal</keyword>
<dbReference type="EMBL" id="BOQP01000003">
    <property type="protein sequence ID" value="GIM67158.1"/>
    <property type="molecule type" value="Genomic_DNA"/>
</dbReference>
<dbReference type="Gene3D" id="2.160.20.10">
    <property type="entry name" value="Single-stranded right-handed beta-helix, Pectin lyase-like"/>
    <property type="match status" value="1"/>
</dbReference>
<dbReference type="InterPro" id="IPR024535">
    <property type="entry name" value="RHGA/B-epi-like_pectate_lyase"/>
</dbReference>
<organism evidence="3 4">
    <name type="scientific">Winogradskya consettensis</name>
    <dbReference type="NCBI Taxonomy" id="113560"/>
    <lineage>
        <taxon>Bacteria</taxon>
        <taxon>Bacillati</taxon>
        <taxon>Actinomycetota</taxon>
        <taxon>Actinomycetes</taxon>
        <taxon>Micromonosporales</taxon>
        <taxon>Micromonosporaceae</taxon>
        <taxon>Winogradskya</taxon>
    </lineage>
</organism>
<dbReference type="Gene3D" id="2.60.120.260">
    <property type="entry name" value="Galactose-binding domain-like"/>
    <property type="match status" value="1"/>
</dbReference>
<keyword evidence="4" id="KW-1185">Reference proteome</keyword>
<feature type="signal peptide" evidence="1">
    <location>
        <begin position="1"/>
        <end position="30"/>
    </location>
</feature>
<feature type="chain" id="PRO_5037115292" description="Rhamnogalacturonase A/B/Epimerase-like pectate lyase domain-containing protein" evidence="1">
    <location>
        <begin position="31"/>
        <end position="783"/>
    </location>
</feature>
<dbReference type="Proteomes" id="UP000680865">
    <property type="component" value="Unassembled WGS sequence"/>
</dbReference>
<sequence>MPKSPRSAVLGMALLSTLATQVVFTSAGQAATPAAAGYSLAPAFGDPTLTAADCAADPSCVVAAVPRGNGLDDWSALMASIVSAAGRATSAQPSTVFLPAGVYSLTRPLRLPPNVNLRGSGMTATTLTIAAGSHANFNYSFLVRPDDTTVANSTNLVSDLAVNGNCKVGAGLTSDAVPPSVTCDHGAGDSAGGGIKTGDRWTVEHVRFTNLEYFKLWVNSTTGVRTLDNRFDNLGGSGSGAEDNIGGGGFASDTVVTGNQFDATERGNSLDFTNARGLTFTRNVVYTDPAMLTRYDRDDNGSLYLEAVTDSTITDNVFNGGHIVLKSNAGYTPTGNNKNVTNPARIVVRGNRITGSYGAGITVTYTDYLDADGTTGRVDGAVDASDTTNHTLWSGGGNVISDNVIDSPAESGVLVYGCYEAAKSVADTIAGNTVSNAGTDGSSSYSTGCGTFETVGVGLSIGKGDAVYGNVVTGAAGAPGVSGAWYGIQIGSRTAKTVPAGTVLTDPTGTYPANRSDSVVVGPYRYGRGTPESPVVETGVRTPGGAALTWRESTALSGVPVVGYRVYRAGVLVADLPVGSATIPGNLMSEEAATLETGLGGWTAVAKSTVSRTTGTAAPGVGASSLAITAGAAGQIGANGPMTPVTSGQTYAAVASYRAGAQATGRKARTGVVWLDASGTAISSRLFTANTATVDATDRWTTSSFTAQAPAGAAYARVISAIDSAAAGEIHLMDRIGLVAGAATEGWTDSATPTGTATYQVVAVQSTSIAGSEYSIPVGVRVG</sequence>
<evidence type="ECO:0000313" key="3">
    <source>
        <dbReference type="EMBL" id="GIM67158.1"/>
    </source>
</evidence>